<dbReference type="GO" id="GO:0004061">
    <property type="term" value="F:arylformamidase activity"/>
    <property type="evidence" value="ECO:0007669"/>
    <property type="project" value="InterPro"/>
</dbReference>
<protein>
    <recommendedName>
        <fullName evidence="3">Cyclase family protein</fullName>
    </recommendedName>
</protein>
<dbReference type="SUPFAM" id="SSF102198">
    <property type="entry name" value="Putative cyclase"/>
    <property type="match status" value="1"/>
</dbReference>
<sequence length="152" mass="16904">LKNGKTIGDIELHDLFGDAVLIDLSNTNKNTITSEILHKKIKQINYSATPKILLIKKHTNTKTLRFKEEALKWIVDNGFKVVGTSCMSIEASSMLEAHLVLLSKDVYIIENLNLDSVYEGLFYFIALPLNITKCDGAPIRAILISSELNSIG</sequence>
<dbReference type="EMBL" id="QZAB01000406">
    <property type="protein sequence ID" value="RQD83205.1"/>
    <property type="molecule type" value="Genomic_DNA"/>
</dbReference>
<organism evidence="1 2">
    <name type="scientific">Methanosalsum natronophilum</name>
    <dbReference type="NCBI Taxonomy" id="768733"/>
    <lineage>
        <taxon>Archaea</taxon>
        <taxon>Methanobacteriati</taxon>
        <taxon>Methanobacteriota</taxon>
        <taxon>Stenosarchaea group</taxon>
        <taxon>Methanomicrobia</taxon>
        <taxon>Methanosarcinales</taxon>
        <taxon>Methanosarcinaceae</taxon>
        <taxon>Methanosalsum</taxon>
    </lineage>
</organism>
<evidence type="ECO:0008006" key="3">
    <source>
        <dbReference type="Google" id="ProtNLM"/>
    </source>
</evidence>
<feature type="non-terminal residue" evidence="1">
    <location>
        <position position="1"/>
    </location>
</feature>
<evidence type="ECO:0000313" key="1">
    <source>
        <dbReference type="EMBL" id="RQD83205.1"/>
    </source>
</evidence>
<dbReference type="Proteomes" id="UP000284763">
    <property type="component" value="Unassembled WGS sequence"/>
</dbReference>
<evidence type="ECO:0000313" key="2">
    <source>
        <dbReference type="Proteomes" id="UP000284763"/>
    </source>
</evidence>
<dbReference type="AlphaFoldDB" id="A0A3R7VX73"/>
<comment type="caution">
    <text evidence="1">The sequence shown here is derived from an EMBL/GenBank/DDBJ whole genome shotgun (WGS) entry which is preliminary data.</text>
</comment>
<name>A0A3R7VX73_9EURY</name>
<accession>A0A3R7VX73</accession>
<dbReference type="Gene3D" id="3.50.30.50">
    <property type="entry name" value="Putative cyclase"/>
    <property type="match status" value="1"/>
</dbReference>
<dbReference type="InterPro" id="IPR037175">
    <property type="entry name" value="KFase_sf"/>
</dbReference>
<gene>
    <name evidence="1" type="ORF">D5R95_06390</name>
</gene>
<dbReference type="PANTHER" id="PTHR31118">
    <property type="entry name" value="CYCLASE-LIKE PROTEIN 2"/>
    <property type="match status" value="1"/>
</dbReference>
<reference evidence="1 2" key="1">
    <citation type="submission" date="2018-08" db="EMBL/GenBank/DDBJ databases">
        <title>The metabolism and importance of syntrophic acetate oxidation coupled to methane or sulfide production in haloalkaline environments.</title>
        <authorList>
            <person name="Timmers P.H.A."/>
            <person name="Vavourakis C.D."/>
            <person name="Sorokin D.Y."/>
            <person name="Sinninghe Damste J.S."/>
            <person name="Muyzer G."/>
            <person name="Stams A.J.M."/>
            <person name="Plugge C.M."/>
        </authorList>
    </citation>
    <scope>NUCLEOTIDE SEQUENCE [LARGE SCALE GENOMIC DNA]</scope>
    <source>
        <strain evidence="1">MSAO_Arc3</strain>
    </source>
</reference>
<proteinExistence type="predicted"/>
<dbReference type="PANTHER" id="PTHR31118:SF12">
    <property type="entry name" value="CYCLASE-LIKE PROTEIN 2"/>
    <property type="match status" value="1"/>
</dbReference>
<dbReference type="InterPro" id="IPR007325">
    <property type="entry name" value="KFase/CYL"/>
</dbReference>
<dbReference type="Pfam" id="PF04199">
    <property type="entry name" value="Cyclase"/>
    <property type="match status" value="1"/>
</dbReference>
<dbReference type="GO" id="GO:0019441">
    <property type="term" value="P:L-tryptophan catabolic process to kynurenine"/>
    <property type="evidence" value="ECO:0007669"/>
    <property type="project" value="InterPro"/>
</dbReference>